<sequence>MTRGVATTGVAAQFGIPALFVVGGLCQYVGAAIGVFLFDTLDPAAVAWLRALGAAVVLLLWRRPWRRPIGSAQWTRRKVMIAILFGLATVGMNVMFYEAIARIPLGAAVAIEFLGPVAVAAAGSKRVRDTIALGLVILGVLAIASAQLDGSPVGLPGVGFALASAGLWAVYILVGKRVADAGNGIDDLAVGMAGGTVILAPALLGPVLWTDADVFLEPRVWMLGLGVGLLSSVVPYVLDQVVLVRIGRARFALLLALLPTTATVVGAVVLSQLPTVAEGVGIAAVIAAVVIGGSAVRERAVGTEELPPP</sequence>
<feature type="transmembrane region" description="Helical" evidence="2">
    <location>
        <begin position="44"/>
        <end position="61"/>
    </location>
</feature>
<keyword evidence="5" id="KW-1185">Reference proteome</keyword>
<dbReference type="InterPro" id="IPR037185">
    <property type="entry name" value="EmrE-like"/>
</dbReference>
<feature type="transmembrane region" description="Helical" evidence="2">
    <location>
        <begin position="220"/>
        <end position="238"/>
    </location>
</feature>
<feature type="transmembrane region" description="Helical" evidence="2">
    <location>
        <begin position="130"/>
        <end position="148"/>
    </location>
</feature>
<dbReference type="Pfam" id="PF00892">
    <property type="entry name" value="EamA"/>
    <property type="match status" value="1"/>
</dbReference>
<evidence type="ECO:0000256" key="1">
    <source>
        <dbReference type="ARBA" id="ARBA00007362"/>
    </source>
</evidence>
<evidence type="ECO:0000313" key="4">
    <source>
        <dbReference type="EMBL" id="WXG70922.1"/>
    </source>
</evidence>
<gene>
    <name evidence="4" type="ORF">WDS16_10765</name>
</gene>
<evidence type="ECO:0000313" key="5">
    <source>
        <dbReference type="Proteomes" id="UP001432000"/>
    </source>
</evidence>
<protein>
    <submittedName>
        <fullName evidence="4">EamA family transporter</fullName>
    </submittedName>
</protein>
<feature type="transmembrane region" description="Helical" evidence="2">
    <location>
        <begin position="81"/>
        <end position="97"/>
    </location>
</feature>
<feature type="transmembrane region" description="Helical" evidence="2">
    <location>
        <begin position="187"/>
        <end position="208"/>
    </location>
</feature>
<keyword evidence="2" id="KW-0812">Transmembrane</keyword>
<accession>A0ABZ2PP17</accession>
<dbReference type="InterPro" id="IPR000620">
    <property type="entry name" value="EamA_dom"/>
</dbReference>
<feature type="domain" description="EamA" evidence="3">
    <location>
        <begin position="156"/>
        <end position="291"/>
    </location>
</feature>
<keyword evidence="2" id="KW-1133">Transmembrane helix</keyword>
<name>A0ABZ2PP17_9NOCA</name>
<feature type="transmembrane region" description="Helical" evidence="2">
    <location>
        <begin position="154"/>
        <end position="175"/>
    </location>
</feature>
<dbReference type="SUPFAM" id="SSF103481">
    <property type="entry name" value="Multidrug resistance efflux transporter EmrE"/>
    <property type="match status" value="2"/>
</dbReference>
<feature type="transmembrane region" description="Helical" evidence="2">
    <location>
        <begin position="276"/>
        <end position="296"/>
    </location>
</feature>
<evidence type="ECO:0000256" key="2">
    <source>
        <dbReference type="SAM" id="Phobius"/>
    </source>
</evidence>
<keyword evidence="2" id="KW-0472">Membrane</keyword>
<organism evidence="4 5">
    <name type="scientific">Rhodococcus sovatensis</name>
    <dbReference type="NCBI Taxonomy" id="1805840"/>
    <lineage>
        <taxon>Bacteria</taxon>
        <taxon>Bacillati</taxon>
        <taxon>Actinomycetota</taxon>
        <taxon>Actinomycetes</taxon>
        <taxon>Mycobacteriales</taxon>
        <taxon>Nocardiaceae</taxon>
        <taxon>Rhodococcus</taxon>
    </lineage>
</organism>
<feature type="transmembrane region" description="Helical" evidence="2">
    <location>
        <begin position="12"/>
        <end position="38"/>
    </location>
</feature>
<evidence type="ECO:0000259" key="3">
    <source>
        <dbReference type="Pfam" id="PF00892"/>
    </source>
</evidence>
<dbReference type="EMBL" id="CP147846">
    <property type="protein sequence ID" value="WXG70922.1"/>
    <property type="molecule type" value="Genomic_DNA"/>
</dbReference>
<dbReference type="Proteomes" id="UP001432000">
    <property type="component" value="Chromosome"/>
</dbReference>
<comment type="similarity">
    <text evidence="1">Belongs to the EamA transporter family.</text>
</comment>
<reference evidence="4 5" key="1">
    <citation type="submission" date="2024-03" db="EMBL/GenBank/DDBJ databases">
        <title>Natural products discovery in diverse microorganisms through a two-stage MS feature dereplication strategy.</title>
        <authorList>
            <person name="Zhang R."/>
        </authorList>
    </citation>
    <scope>NUCLEOTIDE SEQUENCE [LARGE SCALE GENOMIC DNA]</scope>
    <source>
        <strain evidence="4 5">18930</strain>
    </source>
</reference>
<proteinExistence type="inferred from homology"/>
<dbReference type="RefSeq" id="WP_338892640.1">
    <property type="nucleotide sequence ID" value="NZ_CP147846.1"/>
</dbReference>
<feature type="transmembrane region" description="Helical" evidence="2">
    <location>
        <begin position="103"/>
        <end position="123"/>
    </location>
</feature>
<feature type="transmembrane region" description="Helical" evidence="2">
    <location>
        <begin position="250"/>
        <end position="270"/>
    </location>
</feature>